<gene>
    <name evidence="1" type="ORF">MCYG_07298</name>
</gene>
<dbReference type="EMBL" id="DS995707">
    <property type="protein sequence ID" value="EEQ34479.1"/>
    <property type="molecule type" value="Genomic_DNA"/>
</dbReference>
<dbReference type="VEuPathDB" id="FungiDB:MCYG_07298"/>
<evidence type="ECO:0000313" key="1">
    <source>
        <dbReference type="EMBL" id="EEQ34479.1"/>
    </source>
</evidence>
<dbReference type="GeneID" id="9226821"/>
<dbReference type="HOGENOM" id="CLU_1686135_0_0_1"/>
<dbReference type="RefSeq" id="XP_002843515.1">
    <property type="nucleotide sequence ID" value="XM_002843469.1"/>
</dbReference>
<reference evidence="2" key="1">
    <citation type="journal article" date="2012" name="MBio">
        <title>Comparative genome analysis of Trichophyton rubrum and related dermatophytes reveals candidate genes involved in infection.</title>
        <authorList>
            <person name="Martinez D.A."/>
            <person name="Oliver B.G."/>
            <person name="Graeser Y."/>
            <person name="Goldberg J.M."/>
            <person name="Li W."/>
            <person name="Martinez-Rossi N.M."/>
            <person name="Monod M."/>
            <person name="Shelest E."/>
            <person name="Barton R.C."/>
            <person name="Birch E."/>
            <person name="Brakhage A.A."/>
            <person name="Chen Z."/>
            <person name="Gurr S.J."/>
            <person name="Heiman D."/>
            <person name="Heitman J."/>
            <person name="Kosti I."/>
            <person name="Rossi A."/>
            <person name="Saif S."/>
            <person name="Samalova M."/>
            <person name="Saunders C.W."/>
            <person name="Shea T."/>
            <person name="Summerbell R.C."/>
            <person name="Xu J."/>
            <person name="Young S."/>
            <person name="Zeng Q."/>
            <person name="Birren B.W."/>
            <person name="Cuomo C.A."/>
            <person name="White T.C."/>
        </authorList>
    </citation>
    <scope>NUCLEOTIDE SEQUENCE [LARGE SCALE GENOMIC DNA]</scope>
    <source>
        <strain evidence="2">ATCC MYA-4605 / CBS 113480</strain>
    </source>
</reference>
<evidence type="ECO:0000313" key="2">
    <source>
        <dbReference type="Proteomes" id="UP000002035"/>
    </source>
</evidence>
<keyword evidence="2" id="KW-1185">Reference proteome</keyword>
<dbReference type="AlphaFoldDB" id="C5FY81"/>
<organism evidence="1 2">
    <name type="scientific">Arthroderma otae (strain ATCC MYA-4605 / CBS 113480)</name>
    <name type="common">Microsporum canis</name>
    <dbReference type="NCBI Taxonomy" id="554155"/>
    <lineage>
        <taxon>Eukaryota</taxon>
        <taxon>Fungi</taxon>
        <taxon>Dikarya</taxon>
        <taxon>Ascomycota</taxon>
        <taxon>Pezizomycotina</taxon>
        <taxon>Eurotiomycetes</taxon>
        <taxon>Eurotiomycetidae</taxon>
        <taxon>Onygenales</taxon>
        <taxon>Arthrodermataceae</taxon>
        <taxon>Microsporum</taxon>
    </lineage>
</organism>
<dbReference type="Proteomes" id="UP000002035">
    <property type="component" value="Unassembled WGS sequence"/>
</dbReference>
<protein>
    <submittedName>
        <fullName evidence="1">Uncharacterized protein</fullName>
    </submittedName>
</protein>
<accession>C5FY81</accession>
<proteinExistence type="predicted"/>
<name>C5FY81_ARTOC</name>
<sequence length="156" mass="17802">MEWKDFWRDEPLDQEAIDAGTGYFWQTSMPFEAALQGTEIWGREVAYHLDKRPGVTSGGEFELDIADLRTSPGCKPSRLPFSNDDPSIKVTCPSAEWREWERHRPALTGEPSFPSDMASSCFNLWQQGKQTGETSLIGHGSRETLFEVFLLWRGRD</sequence>